<dbReference type="AlphaFoldDB" id="A0AAU9KBH3"/>
<evidence type="ECO:0000256" key="1">
    <source>
        <dbReference type="ARBA" id="ARBA00022670"/>
    </source>
</evidence>
<dbReference type="Pfam" id="PF01546">
    <property type="entry name" value="Peptidase_M20"/>
    <property type="match status" value="1"/>
</dbReference>
<dbReference type="PANTHER" id="PTHR43270:SF4">
    <property type="entry name" value="CARNOSINE DIPEPTIDASE 2, ISOFORM A"/>
    <property type="match status" value="1"/>
</dbReference>
<protein>
    <submittedName>
        <fullName evidence="4">Uncharacterized protein</fullName>
    </submittedName>
</protein>
<evidence type="ECO:0000256" key="3">
    <source>
        <dbReference type="ARBA" id="ARBA00022801"/>
    </source>
</evidence>
<keyword evidence="1" id="KW-0645">Protease</keyword>
<dbReference type="SUPFAM" id="SSF53187">
    <property type="entry name" value="Zn-dependent exopeptidases"/>
    <property type="match status" value="1"/>
</dbReference>
<comment type="caution">
    <text evidence="4">The sequence shown here is derived from an EMBL/GenBank/DDBJ whole genome shotgun (WGS) entry which is preliminary data.</text>
</comment>
<evidence type="ECO:0000313" key="5">
    <source>
        <dbReference type="Proteomes" id="UP001162131"/>
    </source>
</evidence>
<keyword evidence="2" id="KW-0479">Metal-binding</keyword>
<dbReference type="Gene3D" id="3.30.70.360">
    <property type="match status" value="1"/>
</dbReference>
<keyword evidence="5" id="KW-1185">Reference proteome</keyword>
<proteinExistence type="predicted"/>
<evidence type="ECO:0000313" key="4">
    <source>
        <dbReference type="EMBL" id="CAG9334615.1"/>
    </source>
</evidence>
<dbReference type="PANTHER" id="PTHR43270">
    <property type="entry name" value="BETA-ALA-HIS DIPEPTIDASE"/>
    <property type="match status" value="1"/>
</dbReference>
<gene>
    <name evidence="4" type="ORF">BSTOLATCC_MIC61226</name>
</gene>
<dbReference type="InterPro" id="IPR051458">
    <property type="entry name" value="Cyt/Met_Dipeptidase"/>
</dbReference>
<dbReference type="Proteomes" id="UP001162131">
    <property type="component" value="Unassembled WGS sequence"/>
</dbReference>
<dbReference type="GO" id="GO:0008233">
    <property type="term" value="F:peptidase activity"/>
    <property type="evidence" value="ECO:0007669"/>
    <property type="project" value="UniProtKB-KW"/>
</dbReference>
<dbReference type="Gene3D" id="3.40.630.10">
    <property type="entry name" value="Zn peptidases"/>
    <property type="match status" value="1"/>
</dbReference>
<sequence length="466" mass="51226">MAQNLRNLIFKGIDEGVIPTLMDFIRVPNLSPLYDSEWETNGRMEQAISVITGYMDSLNIRNFTKEIIREPGKAPILFGEVQATQPGLGTVLIYGHIDKQPHFTGWIEGANNTEPAIINGKLYGRGGGDDGYSMPTAALLVKTLQTLEIPHGRIVIIGENEEESGSINLKYYLNKLKDRIGEPEVTFCLDSGIGDYEHFWITNSLRGVLKIDVTVRLINEGVHSGGSGVIPDSFRILRQLLDRIEDSKSGEILLPELHTQIPPEIYAQAAATASIIDEVKSVSWVSGGKPVTEDKVMQTVNQTWKPTLCVVGAEGFPTIQNAGNLIRPYTSVRLSIRLPPGINGPAAQERVIHELTRDPPYGAHIEIKTAKPNEGWRLQPLSPWLSESIQRASQEYFGKDALYFGVGGSIHLMGMLAEIFPSTELLVTGILGTDSGAHSCNENLRIDYLRSFACCVGSILADHARK</sequence>
<dbReference type="EMBL" id="CAJZBQ010000058">
    <property type="protein sequence ID" value="CAG9334615.1"/>
    <property type="molecule type" value="Genomic_DNA"/>
</dbReference>
<reference evidence="4" key="1">
    <citation type="submission" date="2021-09" db="EMBL/GenBank/DDBJ databases">
        <authorList>
            <consortium name="AG Swart"/>
            <person name="Singh M."/>
            <person name="Singh A."/>
            <person name="Seah K."/>
            <person name="Emmerich C."/>
        </authorList>
    </citation>
    <scope>NUCLEOTIDE SEQUENCE</scope>
    <source>
        <strain evidence="4">ATCC30299</strain>
    </source>
</reference>
<name>A0AAU9KBH3_9CILI</name>
<dbReference type="InterPro" id="IPR002933">
    <property type="entry name" value="Peptidase_M20"/>
</dbReference>
<dbReference type="GO" id="GO:0046872">
    <property type="term" value="F:metal ion binding"/>
    <property type="evidence" value="ECO:0007669"/>
    <property type="project" value="UniProtKB-KW"/>
</dbReference>
<keyword evidence="3" id="KW-0378">Hydrolase</keyword>
<evidence type="ECO:0000256" key="2">
    <source>
        <dbReference type="ARBA" id="ARBA00022723"/>
    </source>
</evidence>
<dbReference type="GO" id="GO:0006508">
    <property type="term" value="P:proteolysis"/>
    <property type="evidence" value="ECO:0007669"/>
    <property type="project" value="UniProtKB-KW"/>
</dbReference>
<accession>A0AAU9KBH3</accession>
<organism evidence="4 5">
    <name type="scientific">Blepharisma stoltei</name>
    <dbReference type="NCBI Taxonomy" id="1481888"/>
    <lineage>
        <taxon>Eukaryota</taxon>
        <taxon>Sar</taxon>
        <taxon>Alveolata</taxon>
        <taxon>Ciliophora</taxon>
        <taxon>Postciliodesmatophora</taxon>
        <taxon>Heterotrichea</taxon>
        <taxon>Heterotrichida</taxon>
        <taxon>Blepharismidae</taxon>
        <taxon>Blepharisma</taxon>
    </lineage>
</organism>